<dbReference type="STRING" id="1703345.A3860_28515"/>
<name>A0A1V9FVD4_9BACT</name>
<dbReference type="InterPro" id="IPR031165">
    <property type="entry name" value="GNAT_YJDJ"/>
</dbReference>
<accession>A0A1V9FVD4</accession>
<reference evidence="2 3" key="1">
    <citation type="submission" date="2016-03" db="EMBL/GenBank/DDBJ databases">
        <title>Niastella vici sp. nov., isolated from farmland soil.</title>
        <authorList>
            <person name="Chen L."/>
            <person name="Wang D."/>
            <person name="Yang S."/>
            <person name="Wang G."/>
        </authorList>
    </citation>
    <scope>NUCLEOTIDE SEQUENCE [LARGE SCALE GENOMIC DNA]</scope>
    <source>
        <strain evidence="2 3">DJ57</strain>
    </source>
</reference>
<dbReference type="Gene3D" id="3.40.630.30">
    <property type="match status" value="1"/>
</dbReference>
<keyword evidence="3" id="KW-1185">Reference proteome</keyword>
<keyword evidence="2" id="KW-0808">Transferase</keyword>
<dbReference type="RefSeq" id="WP_081149190.1">
    <property type="nucleotide sequence ID" value="NZ_LVYD01000051.1"/>
</dbReference>
<dbReference type="PANTHER" id="PTHR31435:SF10">
    <property type="entry name" value="BSR4717 PROTEIN"/>
    <property type="match status" value="1"/>
</dbReference>
<dbReference type="GO" id="GO:0016746">
    <property type="term" value="F:acyltransferase activity"/>
    <property type="evidence" value="ECO:0007669"/>
    <property type="project" value="UniProtKB-KW"/>
</dbReference>
<dbReference type="InterPro" id="IPR016181">
    <property type="entry name" value="Acyl_CoA_acyltransferase"/>
</dbReference>
<comment type="caution">
    <text evidence="2">The sequence shown here is derived from an EMBL/GenBank/DDBJ whole genome shotgun (WGS) entry which is preliminary data.</text>
</comment>
<evidence type="ECO:0000313" key="3">
    <source>
        <dbReference type="Proteomes" id="UP000192796"/>
    </source>
</evidence>
<evidence type="ECO:0000259" key="1">
    <source>
        <dbReference type="PROSITE" id="PS51729"/>
    </source>
</evidence>
<dbReference type="Pfam" id="PF14542">
    <property type="entry name" value="Acetyltransf_CG"/>
    <property type="match status" value="1"/>
</dbReference>
<gene>
    <name evidence="2" type="ORF">A3860_28515</name>
</gene>
<sequence length="92" mass="10232">MVIQHKQLQGKGMFYVGQDGAILAEMVYTMAPNKMIIEHTEVDDSLAGKGVGKQLVQTAVEYARTHNIKIVPLCPFAKSVLDKMQEWQDVVA</sequence>
<dbReference type="CDD" id="cd04301">
    <property type="entry name" value="NAT_SF"/>
    <property type="match status" value="1"/>
</dbReference>
<dbReference type="PANTHER" id="PTHR31435">
    <property type="entry name" value="PROTEIN NATD1"/>
    <property type="match status" value="1"/>
</dbReference>
<evidence type="ECO:0000313" key="2">
    <source>
        <dbReference type="EMBL" id="OQP62312.1"/>
    </source>
</evidence>
<dbReference type="EMBL" id="LVYD01000051">
    <property type="protein sequence ID" value="OQP62312.1"/>
    <property type="molecule type" value="Genomic_DNA"/>
</dbReference>
<dbReference type="Proteomes" id="UP000192796">
    <property type="component" value="Unassembled WGS sequence"/>
</dbReference>
<organism evidence="2 3">
    <name type="scientific">Niastella vici</name>
    <dbReference type="NCBI Taxonomy" id="1703345"/>
    <lineage>
        <taxon>Bacteria</taxon>
        <taxon>Pseudomonadati</taxon>
        <taxon>Bacteroidota</taxon>
        <taxon>Chitinophagia</taxon>
        <taxon>Chitinophagales</taxon>
        <taxon>Chitinophagaceae</taxon>
        <taxon>Niastella</taxon>
    </lineage>
</organism>
<dbReference type="InterPro" id="IPR045057">
    <property type="entry name" value="Gcn5-rel_NAT"/>
</dbReference>
<dbReference type="OrthoDB" id="9793389at2"/>
<dbReference type="SUPFAM" id="SSF55729">
    <property type="entry name" value="Acyl-CoA N-acyltransferases (Nat)"/>
    <property type="match status" value="1"/>
</dbReference>
<feature type="domain" description="N-acetyltransferase" evidence="1">
    <location>
        <begin position="6"/>
        <end position="92"/>
    </location>
</feature>
<keyword evidence="2" id="KW-0012">Acyltransferase</keyword>
<protein>
    <submittedName>
        <fullName evidence="2">Acyl-CoA acyltransferase</fullName>
    </submittedName>
</protein>
<dbReference type="AlphaFoldDB" id="A0A1V9FVD4"/>
<dbReference type="PROSITE" id="PS51729">
    <property type="entry name" value="GNAT_YJDJ"/>
    <property type="match status" value="1"/>
</dbReference>
<proteinExistence type="predicted"/>